<dbReference type="InterPro" id="IPR000909">
    <property type="entry name" value="PLipase_C_PInositol-sp_X_dom"/>
</dbReference>
<dbReference type="SUPFAM" id="SSF51695">
    <property type="entry name" value="PLC-like phosphodiesterases"/>
    <property type="match status" value="1"/>
</dbReference>
<comment type="caution">
    <text evidence="7">The sequence shown here is derived from an EMBL/GenBank/DDBJ whole genome shotgun (WGS) entry which is preliminary data.</text>
</comment>
<dbReference type="InterPro" id="IPR017946">
    <property type="entry name" value="PLC-like_Pdiesterase_TIM-brl"/>
</dbReference>
<dbReference type="Pfam" id="PF00388">
    <property type="entry name" value="PI-PLC-X"/>
    <property type="match status" value="1"/>
</dbReference>
<feature type="domain" description="Phosphatidylinositol-specific phospholipase C X" evidence="6">
    <location>
        <begin position="13"/>
        <end position="156"/>
    </location>
</feature>
<accession>A0ABU7JJ67</accession>
<dbReference type="RefSeq" id="WP_330088457.1">
    <property type="nucleotide sequence ID" value="NZ_JAUGZK010000010.1"/>
</dbReference>
<dbReference type="EMBL" id="JAUGZK010000010">
    <property type="protein sequence ID" value="MEE2025135.1"/>
    <property type="molecule type" value="Genomic_DNA"/>
</dbReference>
<evidence type="ECO:0000313" key="7">
    <source>
        <dbReference type="EMBL" id="MEE2025135.1"/>
    </source>
</evidence>
<keyword evidence="8" id="KW-1185">Reference proteome</keyword>
<evidence type="ECO:0000256" key="3">
    <source>
        <dbReference type="ARBA" id="ARBA00019758"/>
    </source>
</evidence>
<dbReference type="InterPro" id="IPR051057">
    <property type="entry name" value="PI-PLC_domain"/>
</dbReference>
<evidence type="ECO:0000256" key="4">
    <source>
        <dbReference type="ARBA" id="ARBA00030474"/>
    </source>
</evidence>
<proteinExistence type="predicted"/>
<protein>
    <recommendedName>
        <fullName evidence="3">1-phosphatidylinositol phosphodiesterase</fullName>
        <ecNumber evidence="2">4.6.1.13</ecNumber>
    </recommendedName>
    <alternativeName>
        <fullName evidence="4">Phosphatidylinositol diacylglycerol-lyase</fullName>
    </alternativeName>
    <alternativeName>
        <fullName evidence="5">Phosphatidylinositol-specific phospholipase C</fullName>
    </alternativeName>
</protein>
<evidence type="ECO:0000313" key="8">
    <source>
        <dbReference type="Proteomes" id="UP001339167"/>
    </source>
</evidence>
<gene>
    <name evidence="7" type="ORF">QWF21_12855</name>
</gene>
<comment type="catalytic activity">
    <reaction evidence="1">
        <text>a 1,2-diacyl-sn-glycero-3-phospho-(1D-myo-inositol) = 1D-myo-inositol 1,2-cyclic phosphate + a 1,2-diacyl-sn-glycerol</text>
        <dbReference type="Rhea" id="RHEA:17093"/>
        <dbReference type="ChEBI" id="CHEBI:17815"/>
        <dbReference type="ChEBI" id="CHEBI:57880"/>
        <dbReference type="ChEBI" id="CHEBI:58484"/>
        <dbReference type="EC" id="4.6.1.13"/>
    </reaction>
</comment>
<dbReference type="Proteomes" id="UP001339167">
    <property type="component" value="Unassembled WGS sequence"/>
</dbReference>
<sequence length="300" mass="33202">MTDVTTKNWMKALDKRLTLDQISMPGTHDSGTAKAPPGAARTQNFGIYTQLNDGIRFLDIRVDANGSESDPLNIYHGIISCGISLGNVLDDCLIFLLKNPSETLVMLMDAATGSVKNVQEKFDDYIAQEKYQSLFYLESRVPTLQQCQGKIVLLRRFAGNTGIDLSYGWKVNETFTLTTPEQQVFEIEDQYKEHNTHKKLAAVEASINSAITNPDDGVMHITYNSIAQGGHTPYQYAWGGGLSKVDPMMNPGLTEFLQRQQVGARFGIVVLDFYNNEASNPDNRNAELIIATNPGVVLES</sequence>
<dbReference type="Gene3D" id="3.20.20.190">
    <property type="entry name" value="Phosphatidylinositol (PI) phosphodiesterase"/>
    <property type="match status" value="1"/>
</dbReference>
<dbReference type="PROSITE" id="PS50007">
    <property type="entry name" value="PIPLC_X_DOMAIN"/>
    <property type="match status" value="1"/>
</dbReference>
<dbReference type="PANTHER" id="PTHR13593">
    <property type="match status" value="1"/>
</dbReference>
<evidence type="ECO:0000256" key="5">
    <source>
        <dbReference type="ARBA" id="ARBA00030782"/>
    </source>
</evidence>
<evidence type="ECO:0000256" key="1">
    <source>
        <dbReference type="ARBA" id="ARBA00001316"/>
    </source>
</evidence>
<dbReference type="EC" id="4.6.1.13" evidence="2"/>
<evidence type="ECO:0000259" key="6">
    <source>
        <dbReference type="SMART" id="SM00148"/>
    </source>
</evidence>
<evidence type="ECO:0000256" key="2">
    <source>
        <dbReference type="ARBA" id="ARBA00012581"/>
    </source>
</evidence>
<dbReference type="PANTHER" id="PTHR13593:SF113">
    <property type="entry name" value="SI:DKEY-266F7.9"/>
    <property type="match status" value="1"/>
</dbReference>
<name>A0ABU7JJ67_9GAMM</name>
<organism evidence="7 8">
    <name type="scientific">Alkalimonas mucilaginosa</name>
    <dbReference type="NCBI Taxonomy" id="3057676"/>
    <lineage>
        <taxon>Bacteria</taxon>
        <taxon>Pseudomonadati</taxon>
        <taxon>Pseudomonadota</taxon>
        <taxon>Gammaproteobacteria</taxon>
        <taxon>Alkalimonas</taxon>
    </lineage>
</organism>
<reference evidence="7 8" key="1">
    <citation type="submission" date="2023-06" db="EMBL/GenBank/DDBJ databases">
        <title>Alkalimonas sp., MEB004 an alkaliphilic bacterium isolated from Lonar Lake, India.</title>
        <authorList>
            <person name="Joshi A."/>
            <person name="Thite S."/>
        </authorList>
    </citation>
    <scope>NUCLEOTIDE SEQUENCE [LARGE SCALE GENOMIC DNA]</scope>
    <source>
        <strain evidence="7 8">MEB004</strain>
    </source>
</reference>
<dbReference type="CDD" id="cd08586">
    <property type="entry name" value="PI-PLCc_BcPLC_like"/>
    <property type="match status" value="1"/>
</dbReference>
<dbReference type="SMART" id="SM00148">
    <property type="entry name" value="PLCXc"/>
    <property type="match status" value="1"/>
</dbReference>